<feature type="region of interest" description="Disordered" evidence="1">
    <location>
        <begin position="1"/>
        <end position="45"/>
    </location>
</feature>
<keyword evidence="3" id="KW-1185">Reference proteome</keyword>
<name>A0ABW6A6J7_9BACT</name>
<dbReference type="Proteomes" id="UP001597511">
    <property type="component" value="Unassembled WGS sequence"/>
</dbReference>
<evidence type="ECO:0000313" key="2">
    <source>
        <dbReference type="EMBL" id="MFD2920989.1"/>
    </source>
</evidence>
<reference evidence="3" key="1">
    <citation type="journal article" date="2019" name="Int. J. Syst. Evol. Microbiol.">
        <title>The Global Catalogue of Microorganisms (GCM) 10K type strain sequencing project: providing services to taxonomists for standard genome sequencing and annotation.</title>
        <authorList>
            <consortium name="The Broad Institute Genomics Platform"/>
            <consortium name="The Broad Institute Genome Sequencing Center for Infectious Disease"/>
            <person name="Wu L."/>
            <person name="Ma J."/>
        </authorList>
    </citation>
    <scope>NUCLEOTIDE SEQUENCE [LARGE SCALE GENOMIC DNA]</scope>
    <source>
        <strain evidence="3">KCTC 23299</strain>
    </source>
</reference>
<dbReference type="InterPro" id="IPR046728">
    <property type="entry name" value="DUF6620"/>
</dbReference>
<evidence type="ECO:0000256" key="1">
    <source>
        <dbReference type="SAM" id="MobiDB-lite"/>
    </source>
</evidence>
<accession>A0ABW6A6J7</accession>
<protein>
    <submittedName>
        <fullName evidence="2">DUF6620 family protein</fullName>
    </submittedName>
</protein>
<sequence>MLGKLFNQLLGKEEETNNTPAPKPEQAQPQPQPISFDPETQHGTHYSVDDFDAEVARLSEDWIAQEIADGETVSEDDKRNIYYNYRQQVYLDWNNRDMDQYVRFEHANSLKYLGVQTSGFVKVDDDNPFLAPVHGISLKDYTAMCLKISSGVDHTRVCQAMGLEAVIWDELNTIWPQRMAEDTSFTVTTLFGQYYAENEAHPKLQHLQAELSADAAANLERLKTDRYFYEELAGARQAAYEYGLDGAQWILETYGINLADFQSVAMQYMTEQNQRWNSQEILHYTQFQEQKQKEYAKKFAAEQGGNVADDIEF</sequence>
<dbReference type="Pfam" id="PF20325">
    <property type="entry name" value="DUF6620"/>
    <property type="match status" value="1"/>
</dbReference>
<gene>
    <name evidence="2" type="ORF">ACFS6H_14790</name>
</gene>
<dbReference type="EMBL" id="JBHUOZ010000003">
    <property type="protein sequence ID" value="MFD2920989.1"/>
    <property type="molecule type" value="Genomic_DNA"/>
</dbReference>
<comment type="caution">
    <text evidence="2">The sequence shown here is derived from an EMBL/GenBank/DDBJ whole genome shotgun (WGS) entry which is preliminary data.</text>
</comment>
<dbReference type="RefSeq" id="WP_386100418.1">
    <property type="nucleotide sequence ID" value="NZ_JBHUOZ010000003.1"/>
</dbReference>
<organism evidence="2 3">
    <name type="scientific">Terrimonas rubra</name>
    <dbReference type="NCBI Taxonomy" id="1035890"/>
    <lineage>
        <taxon>Bacteria</taxon>
        <taxon>Pseudomonadati</taxon>
        <taxon>Bacteroidota</taxon>
        <taxon>Chitinophagia</taxon>
        <taxon>Chitinophagales</taxon>
        <taxon>Chitinophagaceae</taxon>
        <taxon>Terrimonas</taxon>
    </lineage>
</organism>
<evidence type="ECO:0000313" key="3">
    <source>
        <dbReference type="Proteomes" id="UP001597511"/>
    </source>
</evidence>
<proteinExistence type="predicted"/>